<evidence type="ECO:0000256" key="13">
    <source>
        <dbReference type="ARBA" id="ARBA00031891"/>
    </source>
</evidence>
<evidence type="ECO:0000256" key="5">
    <source>
        <dbReference type="ARBA" id="ARBA00022391"/>
    </source>
</evidence>
<dbReference type="GO" id="GO:0009014">
    <property type="term" value="F:succinyl-diaminopimelate desuccinylase activity"/>
    <property type="evidence" value="ECO:0007669"/>
    <property type="project" value="UniProtKB-UniRule"/>
</dbReference>
<dbReference type="PROSITE" id="PS00759">
    <property type="entry name" value="ARGE_DAPE_CPG2_2"/>
    <property type="match status" value="1"/>
</dbReference>
<dbReference type="InterPro" id="IPR050072">
    <property type="entry name" value="Peptidase_M20A"/>
</dbReference>
<evidence type="ECO:0000256" key="10">
    <source>
        <dbReference type="ARBA" id="ARBA00022915"/>
    </source>
</evidence>
<gene>
    <name evidence="15 17" type="primary">dapE</name>
    <name evidence="17" type="ORF">GCM10011452_18810</name>
</gene>
<dbReference type="EC" id="3.5.1.18" evidence="4 15"/>
<dbReference type="EMBL" id="BMYQ01000004">
    <property type="protein sequence ID" value="GGW30372.1"/>
    <property type="molecule type" value="Genomic_DNA"/>
</dbReference>
<dbReference type="InterPro" id="IPR001261">
    <property type="entry name" value="ArgE/DapE_CS"/>
</dbReference>
<evidence type="ECO:0000256" key="2">
    <source>
        <dbReference type="ARBA" id="ARBA00006746"/>
    </source>
</evidence>
<dbReference type="CDD" id="cd03891">
    <property type="entry name" value="M20_DapE_proteobac"/>
    <property type="match status" value="1"/>
</dbReference>
<comment type="caution">
    <text evidence="17">The sequence shown here is derived from an EMBL/GenBank/DDBJ whole genome shotgun (WGS) entry which is preliminary data.</text>
</comment>
<accession>A0A918MK46</accession>
<feature type="binding site" evidence="15">
    <location>
        <position position="170"/>
    </location>
    <ligand>
        <name>Zn(2+)</name>
        <dbReference type="ChEBI" id="CHEBI:29105"/>
        <label>1</label>
    </ligand>
</feature>
<name>A0A918MK46_9RHOB</name>
<evidence type="ECO:0000256" key="1">
    <source>
        <dbReference type="ARBA" id="ARBA00005130"/>
    </source>
</evidence>
<protein>
    <recommendedName>
        <fullName evidence="5 15">Succinyl-diaminopimelate desuccinylase</fullName>
        <shortName evidence="15">SDAP desuccinylase</shortName>
        <ecNumber evidence="4 15">3.5.1.18</ecNumber>
    </recommendedName>
    <alternativeName>
        <fullName evidence="13 15">N-succinyl-LL-2,6-diaminoheptanedioate amidohydrolase</fullName>
    </alternativeName>
</protein>
<dbReference type="InterPro" id="IPR036264">
    <property type="entry name" value="Bact_exopeptidase_dim_dom"/>
</dbReference>
<feature type="binding site" evidence="15">
    <location>
        <position position="75"/>
    </location>
    <ligand>
        <name>Zn(2+)</name>
        <dbReference type="ChEBI" id="CHEBI:29105"/>
        <label>1</label>
    </ligand>
</feature>
<keyword evidence="12 15" id="KW-0170">Cobalt</keyword>
<evidence type="ECO:0000256" key="9">
    <source>
        <dbReference type="ARBA" id="ARBA00022833"/>
    </source>
</evidence>
<dbReference type="RefSeq" id="WP_189633591.1">
    <property type="nucleotide sequence ID" value="NZ_BMYQ01000004.1"/>
</dbReference>
<comment type="catalytic activity">
    <reaction evidence="14 15">
        <text>N-succinyl-(2S,6S)-2,6-diaminopimelate + H2O = (2S,6S)-2,6-diaminopimelate + succinate</text>
        <dbReference type="Rhea" id="RHEA:22608"/>
        <dbReference type="ChEBI" id="CHEBI:15377"/>
        <dbReference type="ChEBI" id="CHEBI:30031"/>
        <dbReference type="ChEBI" id="CHEBI:57609"/>
        <dbReference type="ChEBI" id="CHEBI:58087"/>
        <dbReference type="EC" id="3.5.1.18"/>
    </reaction>
</comment>
<evidence type="ECO:0000256" key="12">
    <source>
        <dbReference type="ARBA" id="ARBA00023285"/>
    </source>
</evidence>
<comment type="cofactor">
    <cofactor evidence="15">
        <name>Zn(2+)</name>
        <dbReference type="ChEBI" id="CHEBI:29105"/>
    </cofactor>
    <cofactor evidence="15">
        <name>Co(2+)</name>
        <dbReference type="ChEBI" id="CHEBI:48828"/>
    </cofactor>
    <text evidence="15">Binds 2 Zn(2+) or Co(2+) ions per subunit.</text>
</comment>
<dbReference type="AlphaFoldDB" id="A0A918MK46"/>
<evidence type="ECO:0000259" key="16">
    <source>
        <dbReference type="Pfam" id="PF07687"/>
    </source>
</evidence>
<dbReference type="PANTHER" id="PTHR43808">
    <property type="entry name" value="ACETYLORNITHINE DEACETYLASE"/>
    <property type="match status" value="1"/>
</dbReference>
<dbReference type="Pfam" id="PF07687">
    <property type="entry name" value="M20_dimer"/>
    <property type="match status" value="1"/>
</dbReference>
<sequence>MTHPRTESLDPVQLTADLIRCNSVTPAEGGALVLLEGLLTQAGFTCTRVDRGGIANLYARWGAKGANRSFGFNGHTDVVPVGDAAAWTHDPFGGEIIDGILWGRGATDMKSGVAAFAAAAVDFVRQTPPDGAIILAITGDEEGDAEHGTVALLDWMAAEGERMTHCLVGEPTCPNEMGEMMKIGRRGSMTCWFTATGVQGHSAYPHRARNPMSALVRLLARLEEKPLDEGSAHFDASTLAITTIDCGNPANNVIPAKGSATVNIRFNDLHSGASLSDWLRGHAAAVEAETGVRFDLRIQISGESFVTPPGAFSDMIARAVEAETGRRPELSTSGGTSDARFVKDHCPVVEFGLVGKTMHQVDERIEVEQIEQLKAIYTRILQDYFA</sequence>
<keyword evidence="6 15" id="KW-0028">Amino-acid biosynthesis</keyword>
<dbReference type="NCBIfam" id="TIGR01246">
    <property type="entry name" value="dapE_proteo"/>
    <property type="match status" value="1"/>
</dbReference>
<dbReference type="InterPro" id="IPR002933">
    <property type="entry name" value="Peptidase_M20"/>
</dbReference>
<reference evidence="17" key="2">
    <citation type="submission" date="2020-09" db="EMBL/GenBank/DDBJ databases">
        <authorList>
            <person name="Sun Q."/>
            <person name="Kim S."/>
        </authorList>
    </citation>
    <scope>NUCLEOTIDE SEQUENCE</scope>
    <source>
        <strain evidence="17">KCTC 23714</strain>
    </source>
</reference>
<feature type="binding site" evidence="15">
    <location>
        <position position="108"/>
    </location>
    <ligand>
        <name>Zn(2+)</name>
        <dbReference type="ChEBI" id="CHEBI:29105"/>
        <label>1</label>
    </ligand>
</feature>
<evidence type="ECO:0000313" key="17">
    <source>
        <dbReference type="EMBL" id="GGW30372.1"/>
    </source>
</evidence>
<feature type="binding site" evidence="15">
    <location>
        <position position="108"/>
    </location>
    <ligand>
        <name>Zn(2+)</name>
        <dbReference type="ChEBI" id="CHEBI:29105"/>
        <label>2</label>
    </ligand>
</feature>
<comment type="similarity">
    <text evidence="2 15">Belongs to the peptidase M20A family. DapE subfamily.</text>
</comment>
<comment type="function">
    <text evidence="15">Catalyzes the hydrolysis of N-succinyl-L,L-diaminopimelic acid (SDAP), forming succinate and LL-2,6-diaminopimelate (DAP), an intermediate involved in the bacterial biosynthesis of lysine and meso-diaminopimelic acid, an essential component of bacterial cell walls.</text>
</comment>
<keyword evidence="11 15" id="KW-0457">Lysine biosynthesis</keyword>
<evidence type="ECO:0000256" key="7">
    <source>
        <dbReference type="ARBA" id="ARBA00022723"/>
    </source>
</evidence>
<dbReference type="Proteomes" id="UP000628984">
    <property type="component" value="Unassembled WGS sequence"/>
</dbReference>
<feature type="domain" description="Peptidase M20 dimerisation" evidence="16">
    <location>
        <begin position="183"/>
        <end position="286"/>
    </location>
</feature>
<feature type="binding site" evidence="15">
    <location>
        <position position="142"/>
    </location>
    <ligand>
        <name>Zn(2+)</name>
        <dbReference type="ChEBI" id="CHEBI:29105"/>
        <label>2</label>
    </ligand>
</feature>
<evidence type="ECO:0000256" key="8">
    <source>
        <dbReference type="ARBA" id="ARBA00022801"/>
    </source>
</evidence>
<feature type="binding site" evidence="15">
    <location>
        <position position="359"/>
    </location>
    <ligand>
        <name>Zn(2+)</name>
        <dbReference type="ChEBI" id="CHEBI:29105"/>
        <label>2</label>
    </ligand>
</feature>
<feature type="active site" evidence="15">
    <location>
        <position position="77"/>
    </location>
</feature>
<keyword evidence="8 15" id="KW-0378">Hydrolase</keyword>
<keyword evidence="10 15" id="KW-0220">Diaminopimelate biosynthesis</keyword>
<evidence type="ECO:0000256" key="3">
    <source>
        <dbReference type="ARBA" id="ARBA00011738"/>
    </source>
</evidence>
<dbReference type="GO" id="GO:0006526">
    <property type="term" value="P:L-arginine biosynthetic process"/>
    <property type="evidence" value="ECO:0007669"/>
    <property type="project" value="TreeGrafter"/>
</dbReference>
<keyword evidence="7 15" id="KW-0479">Metal-binding</keyword>
<dbReference type="Gene3D" id="3.40.630.10">
    <property type="entry name" value="Zn peptidases"/>
    <property type="match status" value="2"/>
</dbReference>
<keyword evidence="18" id="KW-1185">Reference proteome</keyword>
<proteinExistence type="inferred from homology"/>
<comment type="subunit">
    <text evidence="3 15">Homodimer.</text>
</comment>
<comment type="pathway">
    <text evidence="1 15">Amino-acid biosynthesis; L-lysine biosynthesis via DAP pathway; LL-2,6-diaminopimelate from (S)-tetrahydrodipicolinate (succinylase route): step 3/3.</text>
</comment>
<dbReference type="NCBIfam" id="NF009557">
    <property type="entry name" value="PRK13009.1"/>
    <property type="match status" value="1"/>
</dbReference>
<dbReference type="Pfam" id="PF01546">
    <property type="entry name" value="Peptidase_M20"/>
    <property type="match status" value="1"/>
</dbReference>
<evidence type="ECO:0000256" key="14">
    <source>
        <dbReference type="ARBA" id="ARBA00051301"/>
    </source>
</evidence>
<evidence type="ECO:0000256" key="11">
    <source>
        <dbReference type="ARBA" id="ARBA00023154"/>
    </source>
</evidence>
<feature type="active site" description="Proton acceptor" evidence="15">
    <location>
        <position position="141"/>
    </location>
</feature>
<dbReference type="HAMAP" id="MF_01690">
    <property type="entry name" value="DapE"/>
    <property type="match status" value="1"/>
</dbReference>
<dbReference type="GO" id="GO:0050897">
    <property type="term" value="F:cobalt ion binding"/>
    <property type="evidence" value="ECO:0007669"/>
    <property type="project" value="UniProtKB-UniRule"/>
</dbReference>
<dbReference type="PANTHER" id="PTHR43808:SF31">
    <property type="entry name" value="N-ACETYL-L-CITRULLINE DEACETYLASE"/>
    <property type="match status" value="1"/>
</dbReference>
<reference evidence="17" key="1">
    <citation type="journal article" date="2014" name="Int. J. Syst. Evol. Microbiol.">
        <title>Complete genome sequence of Corynebacterium casei LMG S-19264T (=DSM 44701T), isolated from a smear-ripened cheese.</title>
        <authorList>
            <consortium name="US DOE Joint Genome Institute (JGI-PGF)"/>
            <person name="Walter F."/>
            <person name="Albersmeier A."/>
            <person name="Kalinowski J."/>
            <person name="Ruckert C."/>
        </authorList>
    </citation>
    <scope>NUCLEOTIDE SEQUENCE</scope>
    <source>
        <strain evidence="17">KCTC 23714</strain>
    </source>
</reference>
<dbReference type="InterPro" id="IPR011650">
    <property type="entry name" value="Peptidase_M20_dimer"/>
</dbReference>
<dbReference type="GO" id="GO:0009089">
    <property type="term" value="P:lysine biosynthetic process via diaminopimelate"/>
    <property type="evidence" value="ECO:0007669"/>
    <property type="project" value="UniProtKB-UniRule"/>
</dbReference>
<dbReference type="GO" id="GO:0019877">
    <property type="term" value="P:diaminopimelate biosynthetic process"/>
    <property type="evidence" value="ECO:0007669"/>
    <property type="project" value="UniProtKB-UniRule"/>
</dbReference>
<evidence type="ECO:0000256" key="4">
    <source>
        <dbReference type="ARBA" id="ARBA00011921"/>
    </source>
</evidence>
<evidence type="ECO:0000313" key="18">
    <source>
        <dbReference type="Proteomes" id="UP000628984"/>
    </source>
</evidence>
<organism evidence="17 18">
    <name type="scientific">Gemmobacter lanyuensis</name>
    <dbReference type="NCBI Taxonomy" id="1054497"/>
    <lineage>
        <taxon>Bacteria</taxon>
        <taxon>Pseudomonadati</taxon>
        <taxon>Pseudomonadota</taxon>
        <taxon>Alphaproteobacteria</taxon>
        <taxon>Rhodobacterales</taxon>
        <taxon>Paracoccaceae</taxon>
        <taxon>Gemmobacter</taxon>
    </lineage>
</organism>
<evidence type="ECO:0000256" key="6">
    <source>
        <dbReference type="ARBA" id="ARBA00022605"/>
    </source>
</evidence>
<dbReference type="GO" id="GO:0008777">
    <property type="term" value="F:acetylornithine deacetylase activity"/>
    <property type="evidence" value="ECO:0007669"/>
    <property type="project" value="TreeGrafter"/>
</dbReference>
<evidence type="ECO:0000256" key="15">
    <source>
        <dbReference type="HAMAP-Rule" id="MF_01690"/>
    </source>
</evidence>
<keyword evidence="9 15" id="KW-0862">Zinc</keyword>
<dbReference type="SUPFAM" id="SSF55031">
    <property type="entry name" value="Bacterial exopeptidase dimerisation domain"/>
    <property type="match status" value="1"/>
</dbReference>
<dbReference type="GO" id="GO:0008270">
    <property type="term" value="F:zinc ion binding"/>
    <property type="evidence" value="ECO:0007669"/>
    <property type="project" value="UniProtKB-UniRule"/>
</dbReference>
<dbReference type="InterPro" id="IPR005941">
    <property type="entry name" value="DapE_proteobac"/>
</dbReference>
<dbReference type="SUPFAM" id="SSF53187">
    <property type="entry name" value="Zn-dependent exopeptidases"/>
    <property type="match status" value="1"/>
</dbReference>